<feature type="compositionally biased region" description="Low complexity" evidence="1">
    <location>
        <begin position="7"/>
        <end position="23"/>
    </location>
</feature>
<evidence type="ECO:0000313" key="3">
    <source>
        <dbReference type="Proteomes" id="UP001620645"/>
    </source>
</evidence>
<proteinExistence type="predicted"/>
<dbReference type="EMBL" id="JBICCN010000042">
    <property type="protein sequence ID" value="KAL3099082.1"/>
    <property type="molecule type" value="Genomic_DNA"/>
</dbReference>
<comment type="caution">
    <text evidence="2">The sequence shown here is derived from an EMBL/GenBank/DDBJ whole genome shotgun (WGS) entry which is preliminary data.</text>
</comment>
<gene>
    <name evidence="2" type="ORF">niasHS_001070</name>
</gene>
<evidence type="ECO:0000313" key="2">
    <source>
        <dbReference type="EMBL" id="KAL3099082.1"/>
    </source>
</evidence>
<protein>
    <submittedName>
        <fullName evidence="2">Uncharacterized protein</fullName>
    </submittedName>
</protein>
<keyword evidence="3" id="KW-1185">Reference proteome</keyword>
<reference evidence="2 3" key="1">
    <citation type="submission" date="2024-10" db="EMBL/GenBank/DDBJ databases">
        <authorList>
            <person name="Kim D."/>
        </authorList>
    </citation>
    <scope>NUCLEOTIDE SEQUENCE [LARGE SCALE GENOMIC DNA]</scope>
    <source>
        <strain evidence="2">Taebaek</strain>
    </source>
</reference>
<sequence length="157" mass="16500">MLQLGPSSSASGSTSSSSADSEAMVAPKSNGIEAPPKISEPFQLAHTANGVNGPFHQCKLLNEPPIVMLGDGISCSAIGGGAGCVAGSARRRSRSPGARRNAHSVQQPQPIRATQQLQHQQQQQQYHGANNGIYAQLGGRLPSVRENRQFGTNRMNC</sequence>
<name>A0ABD2K852_HETSC</name>
<accession>A0ABD2K852</accession>
<organism evidence="2 3">
    <name type="scientific">Heterodera schachtii</name>
    <name type="common">Sugarbeet cyst nematode worm</name>
    <name type="synonym">Tylenchus schachtii</name>
    <dbReference type="NCBI Taxonomy" id="97005"/>
    <lineage>
        <taxon>Eukaryota</taxon>
        <taxon>Metazoa</taxon>
        <taxon>Ecdysozoa</taxon>
        <taxon>Nematoda</taxon>
        <taxon>Chromadorea</taxon>
        <taxon>Rhabditida</taxon>
        <taxon>Tylenchina</taxon>
        <taxon>Tylenchomorpha</taxon>
        <taxon>Tylenchoidea</taxon>
        <taxon>Heteroderidae</taxon>
        <taxon>Heteroderinae</taxon>
        <taxon>Heterodera</taxon>
    </lineage>
</organism>
<dbReference type="AlphaFoldDB" id="A0ABD2K852"/>
<evidence type="ECO:0000256" key="1">
    <source>
        <dbReference type="SAM" id="MobiDB-lite"/>
    </source>
</evidence>
<dbReference type="Proteomes" id="UP001620645">
    <property type="component" value="Unassembled WGS sequence"/>
</dbReference>
<feature type="region of interest" description="Disordered" evidence="1">
    <location>
        <begin position="85"/>
        <end position="108"/>
    </location>
</feature>
<feature type="region of interest" description="Disordered" evidence="1">
    <location>
        <begin position="1"/>
        <end position="37"/>
    </location>
</feature>